<sequence length="438" mass="46540">MAPSGAEGSGAGGGIYQPDSGSTVDCDLGAPSAPSVGWVIENDGILDYQVLGHSPGIDIGGAADPRVVQLDDGRYRMYFAQPGEYGTGAAISPDGVNWLVEDPMVLAVGEGGHTSVVRLADGSWRLFSASSKPNQPGEIAVSSFITEDGTSFTKDDGYRLTEQDFPYGDIGSPFVIREPGGGYRMYLTAVPEGENQGQPGGNTKVWVVSATSTDMVTWNVDPSFVIEDLDGLDWTGMDTMHAWVGINNDGLFELYSGLGGPATKRTSVDGRTFSDPEYLPLIGADYHVEYLPSGESRLYHSSGTMDTGGDIRILRSTEVSWDVEFVVGGFQRADATDPDSLIFVLEVCVKGSSSTPLEIQLLTGAGPFAIGERDHELEMTALSVRSDYPPFQSTVAIPEGEDSRWFSGGQGVETLVRVSDGTAMKEWVVLTLAGGQAE</sequence>
<organism evidence="1">
    <name type="scientific">marine metagenome</name>
    <dbReference type="NCBI Taxonomy" id="408172"/>
    <lineage>
        <taxon>unclassified sequences</taxon>
        <taxon>metagenomes</taxon>
        <taxon>ecological metagenomes</taxon>
    </lineage>
</organism>
<dbReference type="AlphaFoldDB" id="A0A382HCT8"/>
<accession>A0A382HCT8</accession>
<gene>
    <name evidence="1" type="ORF">METZ01_LOCUS237982</name>
</gene>
<dbReference type="InterPro" id="IPR023296">
    <property type="entry name" value="Glyco_hydro_beta-prop_sf"/>
</dbReference>
<dbReference type="SUPFAM" id="SSF75005">
    <property type="entry name" value="Arabinanase/levansucrase/invertase"/>
    <property type="match status" value="1"/>
</dbReference>
<dbReference type="Gene3D" id="2.115.10.20">
    <property type="entry name" value="Glycosyl hydrolase domain, family 43"/>
    <property type="match status" value="2"/>
</dbReference>
<evidence type="ECO:0000313" key="1">
    <source>
        <dbReference type="EMBL" id="SVB85128.1"/>
    </source>
</evidence>
<reference evidence="1" key="1">
    <citation type="submission" date="2018-05" db="EMBL/GenBank/DDBJ databases">
        <authorList>
            <person name="Lanie J.A."/>
            <person name="Ng W.-L."/>
            <person name="Kazmierczak K.M."/>
            <person name="Andrzejewski T.M."/>
            <person name="Davidsen T.M."/>
            <person name="Wayne K.J."/>
            <person name="Tettelin H."/>
            <person name="Glass J.I."/>
            <person name="Rusch D."/>
            <person name="Podicherti R."/>
            <person name="Tsui H.-C.T."/>
            <person name="Winkler M.E."/>
        </authorList>
    </citation>
    <scope>NUCLEOTIDE SEQUENCE</scope>
</reference>
<evidence type="ECO:0008006" key="2">
    <source>
        <dbReference type="Google" id="ProtNLM"/>
    </source>
</evidence>
<protein>
    <recommendedName>
        <fullName evidence="2">Glycosyl hydrolase family 32 N-terminal domain-containing protein</fullName>
    </recommendedName>
</protein>
<dbReference type="EMBL" id="UINC01060529">
    <property type="protein sequence ID" value="SVB85128.1"/>
    <property type="molecule type" value="Genomic_DNA"/>
</dbReference>
<proteinExistence type="predicted"/>
<name>A0A382HCT8_9ZZZZ</name>